<evidence type="ECO:0000313" key="3">
    <source>
        <dbReference type="Proteomes" id="UP000029981"/>
    </source>
</evidence>
<reference evidence="2 3" key="4">
    <citation type="journal article" date="2011" name="BMC Genomics">
        <title>RNA-Seq improves annotation of protein-coding genes in the cucumber genome.</title>
        <authorList>
            <person name="Li Z."/>
            <person name="Zhang Z."/>
            <person name="Yan P."/>
            <person name="Huang S."/>
            <person name="Fei Z."/>
            <person name="Lin K."/>
        </authorList>
    </citation>
    <scope>NUCLEOTIDE SEQUENCE [LARGE SCALE GENOMIC DNA]</scope>
    <source>
        <strain evidence="3">cv. 9930</strain>
    </source>
</reference>
<dbReference type="Gramene" id="KGN47236">
    <property type="protein sequence ID" value="KGN47236"/>
    <property type="gene ID" value="Csa_6G223510"/>
</dbReference>
<reference evidence="2 3" key="1">
    <citation type="journal article" date="2009" name="Nat. Genet.">
        <title>The genome of the cucumber, Cucumis sativus L.</title>
        <authorList>
            <person name="Huang S."/>
            <person name="Li R."/>
            <person name="Zhang Z."/>
            <person name="Li L."/>
            <person name="Gu X."/>
            <person name="Fan W."/>
            <person name="Lucas W.J."/>
            <person name="Wang X."/>
            <person name="Xie B."/>
            <person name="Ni P."/>
            <person name="Ren Y."/>
            <person name="Zhu H."/>
            <person name="Li J."/>
            <person name="Lin K."/>
            <person name="Jin W."/>
            <person name="Fei Z."/>
            <person name="Li G."/>
            <person name="Staub J."/>
            <person name="Kilian A."/>
            <person name="van der Vossen E.A."/>
            <person name="Wu Y."/>
            <person name="Guo J."/>
            <person name="He J."/>
            <person name="Jia Z."/>
            <person name="Ren Y."/>
            <person name="Tian G."/>
            <person name="Lu Y."/>
            <person name="Ruan J."/>
            <person name="Qian W."/>
            <person name="Wang M."/>
            <person name="Huang Q."/>
            <person name="Li B."/>
            <person name="Xuan Z."/>
            <person name="Cao J."/>
            <person name="Asan"/>
            <person name="Wu Z."/>
            <person name="Zhang J."/>
            <person name="Cai Q."/>
            <person name="Bai Y."/>
            <person name="Zhao B."/>
            <person name="Han Y."/>
            <person name="Li Y."/>
            <person name="Li X."/>
            <person name="Wang S."/>
            <person name="Shi Q."/>
            <person name="Liu S."/>
            <person name="Cho W.K."/>
            <person name="Kim J.Y."/>
            <person name="Xu Y."/>
            <person name="Heller-Uszynska K."/>
            <person name="Miao H."/>
            <person name="Cheng Z."/>
            <person name="Zhang S."/>
            <person name="Wu J."/>
            <person name="Yang Y."/>
            <person name="Kang H."/>
            <person name="Li M."/>
            <person name="Liang H."/>
            <person name="Ren X."/>
            <person name="Shi Z."/>
            <person name="Wen M."/>
            <person name="Jian M."/>
            <person name="Yang H."/>
            <person name="Zhang G."/>
            <person name="Yang Z."/>
            <person name="Chen R."/>
            <person name="Liu S."/>
            <person name="Li J."/>
            <person name="Ma L."/>
            <person name="Liu H."/>
            <person name="Zhou Y."/>
            <person name="Zhao J."/>
            <person name="Fang X."/>
            <person name="Li G."/>
            <person name="Fang L."/>
            <person name="Li Y."/>
            <person name="Liu D."/>
            <person name="Zheng H."/>
            <person name="Zhang Y."/>
            <person name="Qin N."/>
            <person name="Li Z."/>
            <person name="Yang G."/>
            <person name="Yang S."/>
            <person name="Bolund L."/>
            <person name="Kristiansen K."/>
            <person name="Zheng H."/>
            <person name="Li S."/>
            <person name="Zhang X."/>
            <person name="Yang H."/>
            <person name="Wang J."/>
            <person name="Sun R."/>
            <person name="Zhang B."/>
            <person name="Jiang S."/>
            <person name="Wang J."/>
            <person name="Du Y."/>
            <person name="Li S."/>
        </authorList>
    </citation>
    <scope>NUCLEOTIDE SEQUENCE [LARGE SCALE GENOMIC DNA]</scope>
    <source>
        <strain evidence="3">cv. 9930</strain>
    </source>
</reference>
<name>A0A0A0KHI1_CUCSA</name>
<dbReference type="EMBL" id="CM002927">
    <property type="protein sequence ID" value="KGN47236.1"/>
    <property type="molecule type" value="Genomic_DNA"/>
</dbReference>
<sequence>METAFSSLSSSQQTCPLSSTQPRIREYDSIIRFFAAELDFEVEAFGATLLLLASFKDVMEELLEQPH</sequence>
<organism evidence="2 3">
    <name type="scientific">Cucumis sativus</name>
    <name type="common">Cucumber</name>
    <dbReference type="NCBI Taxonomy" id="3659"/>
    <lineage>
        <taxon>Eukaryota</taxon>
        <taxon>Viridiplantae</taxon>
        <taxon>Streptophyta</taxon>
        <taxon>Embryophyta</taxon>
        <taxon>Tracheophyta</taxon>
        <taxon>Spermatophyta</taxon>
        <taxon>Magnoliopsida</taxon>
        <taxon>eudicotyledons</taxon>
        <taxon>Gunneridae</taxon>
        <taxon>Pentapetalae</taxon>
        <taxon>rosids</taxon>
        <taxon>fabids</taxon>
        <taxon>Cucurbitales</taxon>
        <taxon>Cucurbitaceae</taxon>
        <taxon>Benincaseae</taxon>
        <taxon>Cucumis</taxon>
    </lineage>
</organism>
<evidence type="ECO:0000313" key="2">
    <source>
        <dbReference type="EMBL" id="KGN47236.1"/>
    </source>
</evidence>
<evidence type="ECO:0000256" key="1">
    <source>
        <dbReference type="SAM" id="MobiDB-lite"/>
    </source>
</evidence>
<gene>
    <name evidence="2" type="ORF">Csa_6G223510</name>
</gene>
<keyword evidence="3" id="KW-1185">Reference proteome</keyword>
<accession>A0A0A0KHI1</accession>
<feature type="region of interest" description="Disordered" evidence="1">
    <location>
        <begin position="1"/>
        <end position="21"/>
    </location>
</feature>
<protein>
    <submittedName>
        <fullName evidence="2">Uncharacterized protein</fullName>
    </submittedName>
</protein>
<reference evidence="2 3" key="2">
    <citation type="journal article" date="2009" name="PLoS ONE">
        <title>An integrated genetic and cytogenetic map of the cucumber genome.</title>
        <authorList>
            <person name="Ren Y."/>
            <person name="Zhang Z."/>
            <person name="Liu J."/>
            <person name="Staub J.E."/>
            <person name="Han Y."/>
            <person name="Cheng Z."/>
            <person name="Li X."/>
            <person name="Lu J."/>
            <person name="Miao H."/>
            <person name="Kang H."/>
            <person name="Xie B."/>
            <person name="Gu X."/>
            <person name="Wang X."/>
            <person name="Du Y."/>
            <person name="Jin W."/>
            <person name="Huang S."/>
        </authorList>
    </citation>
    <scope>NUCLEOTIDE SEQUENCE [LARGE SCALE GENOMIC DNA]</scope>
    <source>
        <strain evidence="3">cv. 9930</strain>
    </source>
</reference>
<reference evidence="2 3" key="3">
    <citation type="journal article" date="2010" name="BMC Genomics">
        <title>Transcriptome sequencing and comparative analysis of cucumber flowers with different sex types.</title>
        <authorList>
            <person name="Guo S."/>
            <person name="Zheng Y."/>
            <person name="Joung J.G."/>
            <person name="Liu S."/>
            <person name="Zhang Z."/>
            <person name="Crasta O.R."/>
            <person name="Sobral B.W."/>
            <person name="Xu Y."/>
            <person name="Huang S."/>
            <person name="Fei Z."/>
        </authorList>
    </citation>
    <scope>NUCLEOTIDE SEQUENCE [LARGE SCALE GENOMIC DNA]</scope>
    <source>
        <strain evidence="3">cv. 9930</strain>
    </source>
</reference>
<dbReference type="AlphaFoldDB" id="A0A0A0KHI1"/>
<dbReference type="Proteomes" id="UP000029981">
    <property type="component" value="Chromosome 6"/>
</dbReference>
<proteinExistence type="predicted"/>